<evidence type="ECO:0000256" key="1">
    <source>
        <dbReference type="ARBA" id="ARBA00022428"/>
    </source>
</evidence>
<evidence type="ECO:0000256" key="2">
    <source>
        <dbReference type="ARBA" id="ARBA00023239"/>
    </source>
</evidence>
<dbReference type="EMBL" id="CAFBQP010000071">
    <property type="protein sequence ID" value="CAB5066135.1"/>
    <property type="molecule type" value="Genomic_DNA"/>
</dbReference>
<name>A0A6J6U4H7_9ZZZZ</name>
<dbReference type="PANTHER" id="PTHR42916:SF1">
    <property type="entry name" value="PROTEIN PHYLLO, CHLOROPLASTIC"/>
    <property type="match status" value="1"/>
</dbReference>
<accession>A0A6J6U4H7</accession>
<organism evidence="5">
    <name type="scientific">freshwater metagenome</name>
    <dbReference type="NCBI Taxonomy" id="449393"/>
    <lineage>
        <taxon>unclassified sequences</taxon>
        <taxon>metagenomes</taxon>
        <taxon>ecological metagenomes</taxon>
    </lineage>
</organism>
<gene>
    <name evidence="4" type="ORF">UFOPK2602_02025</name>
    <name evidence="5" type="ORF">UFOPK2806_01237</name>
    <name evidence="6" type="ORF">UFOPK4306_01743</name>
</gene>
<dbReference type="HAMAP" id="MF_01660">
    <property type="entry name" value="MenH"/>
    <property type="match status" value="1"/>
</dbReference>
<evidence type="ECO:0000313" key="5">
    <source>
        <dbReference type="EMBL" id="CAB4754791.1"/>
    </source>
</evidence>
<dbReference type="EMBL" id="CAEZXX010000181">
    <property type="protein sequence ID" value="CAB4725281.1"/>
    <property type="molecule type" value="Genomic_DNA"/>
</dbReference>
<sequence length="243" mass="25986">MTSRPRLVLLHGFTQTGNSWNAIAADLAGDFEVLAPDAPGHGDSSEPASDLWHAADSITARCGRATYVGYSMGGRIALHAALARPDLVERLVLLGATPGIRDTQEREARRHSDEALAQSIERDGVDAFLTRWLSNPLFEHLPAEALLREDRQRNSAEGLAGSLRTCGTGSQDNLWTRLAELRMPVLLMAGALDTKFADLALEMAPLAGALATTVLLDGAGHAAHLEKPQAFIAALSGWLHQTA</sequence>
<dbReference type="PANTHER" id="PTHR42916">
    <property type="entry name" value="2-SUCCINYL-5-ENOLPYRUVYL-6-HYDROXY-3-CYCLOHEXENE-1-CARBOXYLATE SYNTHASE"/>
    <property type="match status" value="1"/>
</dbReference>
<keyword evidence="2" id="KW-0456">Lyase</keyword>
<dbReference type="InterPro" id="IPR022485">
    <property type="entry name" value="SHCHC_synthase_MenH"/>
</dbReference>
<dbReference type="InterPro" id="IPR029058">
    <property type="entry name" value="AB_hydrolase_fold"/>
</dbReference>
<dbReference type="InterPro" id="IPR000073">
    <property type="entry name" value="AB_hydrolase_1"/>
</dbReference>
<keyword evidence="1" id="KW-0474">Menaquinone biosynthesis</keyword>
<dbReference type="EMBL" id="CAEZYY010000014">
    <property type="protein sequence ID" value="CAB4754791.1"/>
    <property type="molecule type" value="Genomic_DNA"/>
</dbReference>
<dbReference type="NCBIfam" id="TIGR03695">
    <property type="entry name" value="menH_SHCHC"/>
    <property type="match status" value="1"/>
</dbReference>
<dbReference type="Gene3D" id="3.40.50.1820">
    <property type="entry name" value="alpha/beta hydrolase"/>
    <property type="match status" value="1"/>
</dbReference>
<dbReference type="GO" id="GO:0009234">
    <property type="term" value="P:menaquinone biosynthetic process"/>
    <property type="evidence" value="ECO:0007669"/>
    <property type="project" value="UniProtKB-KW"/>
</dbReference>
<dbReference type="Pfam" id="PF00561">
    <property type="entry name" value="Abhydrolase_1"/>
    <property type="match status" value="1"/>
</dbReference>
<reference evidence="5" key="1">
    <citation type="submission" date="2020-05" db="EMBL/GenBank/DDBJ databases">
        <authorList>
            <person name="Chiriac C."/>
            <person name="Salcher M."/>
            <person name="Ghai R."/>
            <person name="Kavagutti S V."/>
        </authorList>
    </citation>
    <scope>NUCLEOTIDE SEQUENCE</scope>
</reference>
<evidence type="ECO:0000313" key="4">
    <source>
        <dbReference type="EMBL" id="CAB4725281.1"/>
    </source>
</evidence>
<protein>
    <submittedName>
        <fullName evidence="5">Unannotated protein</fullName>
    </submittedName>
</protein>
<evidence type="ECO:0000313" key="6">
    <source>
        <dbReference type="EMBL" id="CAB5066135.1"/>
    </source>
</evidence>
<proteinExistence type="inferred from homology"/>
<evidence type="ECO:0000259" key="3">
    <source>
        <dbReference type="Pfam" id="PF00561"/>
    </source>
</evidence>
<feature type="domain" description="AB hydrolase-1" evidence="3">
    <location>
        <begin position="5"/>
        <end position="228"/>
    </location>
</feature>
<dbReference type="GO" id="GO:0070205">
    <property type="term" value="F:2-succinyl-6-hydroxy-2,4-cyclohexadiene-1-carboxylate synthase activity"/>
    <property type="evidence" value="ECO:0007669"/>
    <property type="project" value="InterPro"/>
</dbReference>
<dbReference type="SUPFAM" id="SSF53474">
    <property type="entry name" value="alpha/beta-Hydrolases"/>
    <property type="match status" value="1"/>
</dbReference>
<dbReference type="AlphaFoldDB" id="A0A6J6U4H7"/>